<dbReference type="Proteomes" id="UP001183226">
    <property type="component" value="Unassembled WGS sequence"/>
</dbReference>
<evidence type="ECO:0000313" key="2">
    <source>
        <dbReference type="Proteomes" id="UP001183226"/>
    </source>
</evidence>
<evidence type="ECO:0008006" key="3">
    <source>
        <dbReference type="Google" id="ProtNLM"/>
    </source>
</evidence>
<organism evidence="1 2">
    <name type="scientific">Streptomonospora wellingtoniae</name>
    <dbReference type="NCBI Taxonomy" id="3075544"/>
    <lineage>
        <taxon>Bacteria</taxon>
        <taxon>Bacillati</taxon>
        <taxon>Actinomycetota</taxon>
        <taxon>Actinomycetes</taxon>
        <taxon>Streptosporangiales</taxon>
        <taxon>Nocardiopsidaceae</taxon>
        <taxon>Streptomonospora</taxon>
    </lineage>
</organism>
<evidence type="ECO:0000313" key="1">
    <source>
        <dbReference type="EMBL" id="MDT0303994.1"/>
    </source>
</evidence>
<sequence>MSHTTKDLVAGGGLWPLLALLGLVLAVALLRTVSLPLAIASLALDTLADLAAAHLTHPIGTTAGRAA</sequence>
<accession>A0ABU2KXG3</accession>
<name>A0ABU2KXG3_9ACTN</name>
<reference evidence="2" key="1">
    <citation type="submission" date="2023-07" db="EMBL/GenBank/DDBJ databases">
        <title>30 novel species of actinomycetes from the DSMZ collection.</title>
        <authorList>
            <person name="Nouioui I."/>
        </authorList>
    </citation>
    <scope>NUCLEOTIDE SEQUENCE [LARGE SCALE GENOMIC DNA]</scope>
    <source>
        <strain evidence="2">DSM 45055</strain>
    </source>
</reference>
<dbReference type="RefSeq" id="WP_311546488.1">
    <property type="nucleotide sequence ID" value="NZ_JAVREK010000020.1"/>
</dbReference>
<keyword evidence="2" id="KW-1185">Reference proteome</keyword>
<proteinExistence type="predicted"/>
<comment type="caution">
    <text evidence="1">The sequence shown here is derived from an EMBL/GenBank/DDBJ whole genome shotgun (WGS) entry which is preliminary data.</text>
</comment>
<gene>
    <name evidence="1" type="ORF">RM446_17905</name>
</gene>
<dbReference type="EMBL" id="JAVREK010000020">
    <property type="protein sequence ID" value="MDT0303994.1"/>
    <property type="molecule type" value="Genomic_DNA"/>
</dbReference>
<protein>
    <recommendedName>
        <fullName evidence="3">Rod shape-determining protein MreD</fullName>
    </recommendedName>
</protein>